<organism evidence="2">
    <name type="scientific">viral metagenome</name>
    <dbReference type="NCBI Taxonomy" id="1070528"/>
    <lineage>
        <taxon>unclassified sequences</taxon>
        <taxon>metagenomes</taxon>
        <taxon>organismal metagenomes</taxon>
    </lineage>
</organism>
<protein>
    <submittedName>
        <fullName evidence="2">Uncharacterized protein</fullName>
    </submittedName>
</protein>
<proteinExistence type="predicted"/>
<dbReference type="EMBL" id="MT141518">
    <property type="protein sequence ID" value="QJA64351.1"/>
    <property type="molecule type" value="Genomic_DNA"/>
</dbReference>
<reference evidence="2" key="1">
    <citation type="submission" date="2020-03" db="EMBL/GenBank/DDBJ databases">
        <title>The deep terrestrial virosphere.</title>
        <authorList>
            <person name="Holmfeldt K."/>
            <person name="Nilsson E."/>
            <person name="Simone D."/>
            <person name="Lopez-Fernandez M."/>
            <person name="Wu X."/>
            <person name="de Brujin I."/>
            <person name="Lundin D."/>
            <person name="Andersson A."/>
            <person name="Bertilsson S."/>
            <person name="Dopson M."/>
        </authorList>
    </citation>
    <scope>NUCLEOTIDE SEQUENCE</scope>
    <source>
        <strain evidence="2">MM415A01074</strain>
        <strain evidence="1">MM415B00505</strain>
        <strain evidence="3">TM448B02314</strain>
    </source>
</reference>
<evidence type="ECO:0000313" key="1">
    <source>
        <dbReference type="EMBL" id="QJA64351.1"/>
    </source>
</evidence>
<name>A0A6M3K984_9ZZZZ</name>
<gene>
    <name evidence="2" type="ORF">MM415A01074_0013</name>
    <name evidence="1" type="ORF">MM415B00505_0015</name>
    <name evidence="3" type="ORF">TM448B02314_0007</name>
</gene>
<evidence type="ECO:0000313" key="3">
    <source>
        <dbReference type="EMBL" id="QJI01155.1"/>
    </source>
</evidence>
<dbReference type="EMBL" id="MT142334">
    <property type="protein sequence ID" value="QJA78389.1"/>
    <property type="molecule type" value="Genomic_DNA"/>
</dbReference>
<accession>A0A6M3K984</accession>
<dbReference type="AlphaFoldDB" id="A0A6M3K984"/>
<evidence type="ECO:0000313" key="2">
    <source>
        <dbReference type="EMBL" id="QJA78389.1"/>
    </source>
</evidence>
<sequence>MIDYSEETKIDDIVDSLYERIQEETEKILKQQADILGCEVSDFGKTVYPDDEFALATYHYRGSPVLGVRVGENRMGIEFDIPKLESVQKLNTKGETQDVQ</sequence>
<dbReference type="EMBL" id="MT144901">
    <property type="protein sequence ID" value="QJI01155.1"/>
    <property type="molecule type" value="Genomic_DNA"/>
</dbReference>